<dbReference type="RefSeq" id="WP_184438066.1">
    <property type="nucleotide sequence ID" value="NZ_JACIGI010000060.1"/>
</dbReference>
<proteinExistence type="predicted"/>
<dbReference type="Proteomes" id="UP000555728">
    <property type="component" value="Unassembled WGS sequence"/>
</dbReference>
<dbReference type="EMBL" id="JACIGI010000060">
    <property type="protein sequence ID" value="MBB4287887.1"/>
    <property type="molecule type" value="Genomic_DNA"/>
</dbReference>
<protein>
    <submittedName>
        <fullName evidence="2">Uncharacterized protein</fullName>
    </submittedName>
</protein>
<feature type="signal peptide" evidence="1">
    <location>
        <begin position="1"/>
        <end position="29"/>
    </location>
</feature>
<dbReference type="AlphaFoldDB" id="A0A7W6S349"/>
<reference evidence="2 3" key="1">
    <citation type="submission" date="2020-08" db="EMBL/GenBank/DDBJ databases">
        <title>Genome sequencing of Purple Non-Sulfur Bacteria from various extreme environments.</title>
        <authorList>
            <person name="Mayer M."/>
        </authorList>
    </citation>
    <scope>NUCLEOTIDE SEQUENCE [LARGE SCALE GENOMIC DNA]</scope>
    <source>
        <strain evidence="2 3">JA135</strain>
    </source>
</reference>
<evidence type="ECO:0000313" key="3">
    <source>
        <dbReference type="Proteomes" id="UP000555728"/>
    </source>
</evidence>
<feature type="chain" id="PRO_5030997109" evidence="1">
    <location>
        <begin position="30"/>
        <end position="131"/>
    </location>
</feature>
<keyword evidence="1" id="KW-0732">Signal</keyword>
<organism evidence="2 3">
    <name type="scientific">Roseospira goensis</name>
    <dbReference type="NCBI Taxonomy" id="391922"/>
    <lineage>
        <taxon>Bacteria</taxon>
        <taxon>Pseudomonadati</taxon>
        <taxon>Pseudomonadota</taxon>
        <taxon>Alphaproteobacteria</taxon>
        <taxon>Rhodospirillales</taxon>
        <taxon>Rhodospirillaceae</taxon>
        <taxon>Roseospira</taxon>
    </lineage>
</organism>
<accession>A0A7W6S349</accession>
<evidence type="ECO:0000313" key="2">
    <source>
        <dbReference type="EMBL" id="MBB4287887.1"/>
    </source>
</evidence>
<sequence>MTRPFLPSAVLGAAVLCLLVGPVAAPADAREAGRTLQYGHSTAPFWRVGTPDQDLSRLCRRGRFNQRAHNGFYIGYYGGENPGRGYTGIAKQGYNLIDPTGQAEAGVTYHFFNDGYSNCRVYTAPDPAPPQ</sequence>
<keyword evidence="3" id="KW-1185">Reference proteome</keyword>
<comment type="caution">
    <text evidence="2">The sequence shown here is derived from an EMBL/GenBank/DDBJ whole genome shotgun (WGS) entry which is preliminary data.</text>
</comment>
<name>A0A7W6S349_9PROT</name>
<gene>
    <name evidence="2" type="ORF">GGD88_003647</name>
</gene>
<evidence type="ECO:0000256" key="1">
    <source>
        <dbReference type="SAM" id="SignalP"/>
    </source>
</evidence>